<dbReference type="NCBIfam" id="TIGR04183">
    <property type="entry name" value="Por_Secre_tail"/>
    <property type="match status" value="1"/>
</dbReference>
<evidence type="ECO:0000259" key="1">
    <source>
        <dbReference type="Pfam" id="PF13472"/>
    </source>
</evidence>
<evidence type="ECO:0000313" key="5">
    <source>
        <dbReference type="Proteomes" id="UP000585050"/>
    </source>
</evidence>
<keyword evidence="5" id="KW-1185">Reference proteome</keyword>
<gene>
    <name evidence="4" type="ORF">HGP29_04105</name>
</gene>
<dbReference type="AlphaFoldDB" id="A0A7X8SHR5"/>
<dbReference type="SUPFAM" id="SSF49785">
    <property type="entry name" value="Galactose-binding domain-like"/>
    <property type="match status" value="1"/>
</dbReference>
<protein>
    <submittedName>
        <fullName evidence="4">T9SS type A sorting domain-containing protein</fullName>
    </submittedName>
</protein>
<evidence type="ECO:0000259" key="3">
    <source>
        <dbReference type="Pfam" id="PF18962"/>
    </source>
</evidence>
<dbReference type="InterPro" id="IPR036514">
    <property type="entry name" value="SGNH_hydro_sf"/>
</dbReference>
<comment type="caution">
    <text evidence="4">The sequence shown here is derived from an EMBL/GenBank/DDBJ whole genome shotgun (WGS) entry which is preliminary data.</text>
</comment>
<dbReference type="Gene3D" id="2.60.120.260">
    <property type="entry name" value="Galactose-binding domain-like"/>
    <property type="match status" value="2"/>
</dbReference>
<proteinExistence type="predicted"/>
<feature type="domain" description="Secretion system C-terminal sorting" evidence="3">
    <location>
        <begin position="529"/>
        <end position="587"/>
    </location>
</feature>
<dbReference type="Pfam" id="PF13472">
    <property type="entry name" value="Lipase_GDSL_2"/>
    <property type="match status" value="1"/>
</dbReference>
<dbReference type="InterPro" id="IPR040794">
    <property type="entry name" value="CE2_N"/>
</dbReference>
<dbReference type="InterPro" id="IPR008979">
    <property type="entry name" value="Galactose-bd-like_sf"/>
</dbReference>
<dbReference type="RefSeq" id="WP_168881074.1">
    <property type="nucleotide sequence ID" value="NZ_JABAIL010000001.1"/>
</dbReference>
<dbReference type="SUPFAM" id="SSF52266">
    <property type="entry name" value="SGNH hydrolase"/>
    <property type="match status" value="1"/>
</dbReference>
<reference evidence="4 5" key="1">
    <citation type="submission" date="2020-04" db="EMBL/GenBank/DDBJ databases">
        <title>Flammeovirga sp. SR4, a novel species isolated from seawater.</title>
        <authorList>
            <person name="Wang X."/>
        </authorList>
    </citation>
    <scope>NUCLEOTIDE SEQUENCE [LARGE SCALE GENOMIC DNA]</scope>
    <source>
        <strain evidence="4 5">SR4</strain>
    </source>
</reference>
<dbReference type="InterPro" id="IPR026444">
    <property type="entry name" value="Secre_tail"/>
</dbReference>
<feature type="domain" description="SGNH hydrolase-type esterase" evidence="1">
    <location>
        <begin position="153"/>
        <end position="322"/>
    </location>
</feature>
<feature type="domain" description="Carbohydrate esterase 2 N-terminal" evidence="2">
    <location>
        <begin position="31"/>
        <end position="142"/>
    </location>
</feature>
<dbReference type="InterPro" id="IPR013830">
    <property type="entry name" value="SGNH_hydro"/>
</dbReference>
<dbReference type="Pfam" id="PF18962">
    <property type="entry name" value="Por_Secre_tail"/>
    <property type="match status" value="1"/>
</dbReference>
<evidence type="ECO:0000313" key="4">
    <source>
        <dbReference type="EMBL" id="NLR90372.1"/>
    </source>
</evidence>
<name>A0A7X8SHR5_9BACT</name>
<dbReference type="Gene3D" id="3.40.50.1110">
    <property type="entry name" value="SGNH hydrolase"/>
    <property type="match status" value="1"/>
</dbReference>
<evidence type="ECO:0000259" key="2">
    <source>
        <dbReference type="Pfam" id="PF17996"/>
    </source>
</evidence>
<dbReference type="GO" id="GO:0016788">
    <property type="term" value="F:hydrolase activity, acting on ester bonds"/>
    <property type="evidence" value="ECO:0007669"/>
    <property type="project" value="UniProtKB-ARBA"/>
</dbReference>
<dbReference type="PANTHER" id="PTHR37834">
    <property type="entry name" value="GDSL-LIKE LIPASE/ACYLHYDROLASE DOMAIN PROTEIN (AFU_ORTHOLOGUE AFUA_2G00620)"/>
    <property type="match status" value="1"/>
</dbReference>
<organism evidence="4 5">
    <name type="scientific">Flammeovirga agarivorans</name>
    <dbReference type="NCBI Taxonomy" id="2726742"/>
    <lineage>
        <taxon>Bacteria</taxon>
        <taxon>Pseudomonadati</taxon>
        <taxon>Bacteroidota</taxon>
        <taxon>Cytophagia</taxon>
        <taxon>Cytophagales</taxon>
        <taxon>Flammeovirgaceae</taxon>
        <taxon>Flammeovirga</taxon>
    </lineage>
</organism>
<sequence>MRILNFIILFCFSAVGFGQSVIQPNDHAIQYRGRVEFSDPLVPRFSMPSSSIKVKFYGTTLKGTFSAKNFDGNGLSYLYVILDGKASPFERNVLEIKTSKQEYTILEGLENKEHTVELVKLNEYWGMIEFHGFATDGSGALALPNRKSRMIEFYGDSNPSGWSAWNDKDQGGDGEAGGYFTYPGFTSRALEAEFTNFSAGGFGITPKMGDRNLTDYFEKIHIKTDNAVTNLWNPEENYLNTTPDVVVVNLGANDYWSGATKQMQKNGWKNFVEDQLRKVYPKAHIVLANSEGWAVGEPTDYIDEMVDQFHESGDKNISYVKFPWLWGQDHAVVGEHAGFAQVLVEHISKEMNWNILDDADYKLYNAFPMSNELLGNRSFERSILTRPDGWRAGSLQSTAKTIVESSNAKDGEAVVECYGNGGVHYAVKSQNGMQYSISVWVKGSGSSKLRYAFRSQGQAVITEETKSFEVGTDWQNISITTQKAPLDTWQIDVQLDAEDGIVQFDLIEMEEENVTSNSNIPKKKMGFQVYPNPVQNTLYIENIDSNNEYVIFNEMGQLKHQGKESFLDVSLWSSGMYFLKNPLKSETYKIIKN</sequence>
<accession>A0A7X8SHR5</accession>
<dbReference type="EMBL" id="JABAIL010000001">
    <property type="protein sequence ID" value="NLR90372.1"/>
    <property type="molecule type" value="Genomic_DNA"/>
</dbReference>
<dbReference type="Proteomes" id="UP000585050">
    <property type="component" value="Unassembled WGS sequence"/>
</dbReference>
<dbReference type="Pfam" id="PF17996">
    <property type="entry name" value="CE2_N"/>
    <property type="match status" value="1"/>
</dbReference>
<dbReference type="InterPro" id="IPR052762">
    <property type="entry name" value="PCW_deacetylase/CE"/>
</dbReference>
<dbReference type="PANTHER" id="PTHR37834:SF2">
    <property type="entry name" value="ESTERASE, SGNH HYDROLASE-TYPE"/>
    <property type="match status" value="1"/>
</dbReference>